<keyword evidence="1" id="KW-0472">Membrane</keyword>
<dbReference type="AlphaFoldDB" id="A0A2M4D599"/>
<evidence type="ECO:0000313" key="2">
    <source>
        <dbReference type="EMBL" id="MBW72733.1"/>
    </source>
</evidence>
<proteinExistence type="predicted"/>
<keyword evidence="1" id="KW-1133">Transmembrane helix</keyword>
<feature type="transmembrane region" description="Helical" evidence="1">
    <location>
        <begin position="7"/>
        <end position="28"/>
    </location>
</feature>
<sequence length="103" mass="12214">MVALRCLVFILFFSILQHFEILSLTFWIASNIGCLFWCLWFNTLGDKSLFVSLSSYFRVLTEFKSCHFVRFCLRITIFGIGFIVIVRFFDLRDSSPFSEFYMS</sequence>
<feature type="transmembrane region" description="Helical" evidence="1">
    <location>
        <begin position="34"/>
        <end position="59"/>
    </location>
</feature>
<organism evidence="2">
    <name type="scientific">Anopheles darlingi</name>
    <name type="common">Mosquito</name>
    <dbReference type="NCBI Taxonomy" id="43151"/>
    <lineage>
        <taxon>Eukaryota</taxon>
        <taxon>Metazoa</taxon>
        <taxon>Ecdysozoa</taxon>
        <taxon>Arthropoda</taxon>
        <taxon>Hexapoda</taxon>
        <taxon>Insecta</taxon>
        <taxon>Pterygota</taxon>
        <taxon>Neoptera</taxon>
        <taxon>Endopterygota</taxon>
        <taxon>Diptera</taxon>
        <taxon>Nematocera</taxon>
        <taxon>Culicoidea</taxon>
        <taxon>Culicidae</taxon>
        <taxon>Anophelinae</taxon>
        <taxon>Anopheles</taxon>
    </lineage>
</organism>
<feature type="transmembrane region" description="Helical" evidence="1">
    <location>
        <begin position="71"/>
        <end position="89"/>
    </location>
</feature>
<evidence type="ECO:0000256" key="1">
    <source>
        <dbReference type="SAM" id="Phobius"/>
    </source>
</evidence>
<reference evidence="2" key="1">
    <citation type="submission" date="2018-01" db="EMBL/GenBank/DDBJ databases">
        <title>An insight into the sialome of Amazonian anophelines.</title>
        <authorList>
            <person name="Ribeiro J.M."/>
            <person name="Scarpassa V."/>
            <person name="Calvo E."/>
        </authorList>
    </citation>
    <scope>NUCLEOTIDE SEQUENCE</scope>
</reference>
<protein>
    <submittedName>
        <fullName evidence="2">Uncharacterized protein</fullName>
    </submittedName>
</protein>
<dbReference type="EMBL" id="GGFL01008555">
    <property type="protein sequence ID" value="MBW72733.1"/>
    <property type="molecule type" value="Transcribed_RNA"/>
</dbReference>
<accession>A0A2M4D599</accession>
<name>A0A2M4D599_ANODA</name>
<keyword evidence="1" id="KW-0812">Transmembrane</keyword>